<accession>A0ACB9JZU4</accession>
<evidence type="ECO:0000313" key="2">
    <source>
        <dbReference type="Proteomes" id="UP001056120"/>
    </source>
</evidence>
<proteinExistence type="predicted"/>
<dbReference type="Proteomes" id="UP001056120">
    <property type="component" value="Linkage Group LG02"/>
</dbReference>
<sequence>MLVLDVKKENPFMRHCVMPRGKTCNLAIRCRNWQNPSKCLHSLHGALISGLNEIGALSFIAFSLIVEELLHGITEKFAPVVTFHLRFL</sequence>
<organism evidence="1 2">
    <name type="scientific">Smallanthus sonchifolius</name>
    <dbReference type="NCBI Taxonomy" id="185202"/>
    <lineage>
        <taxon>Eukaryota</taxon>
        <taxon>Viridiplantae</taxon>
        <taxon>Streptophyta</taxon>
        <taxon>Embryophyta</taxon>
        <taxon>Tracheophyta</taxon>
        <taxon>Spermatophyta</taxon>
        <taxon>Magnoliopsida</taxon>
        <taxon>eudicotyledons</taxon>
        <taxon>Gunneridae</taxon>
        <taxon>Pentapetalae</taxon>
        <taxon>asterids</taxon>
        <taxon>campanulids</taxon>
        <taxon>Asterales</taxon>
        <taxon>Asteraceae</taxon>
        <taxon>Asteroideae</taxon>
        <taxon>Heliantheae alliance</taxon>
        <taxon>Millerieae</taxon>
        <taxon>Smallanthus</taxon>
    </lineage>
</organism>
<reference evidence="2" key="1">
    <citation type="journal article" date="2022" name="Mol. Ecol. Resour.">
        <title>The genomes of chicory, endive, great burdock and yacon provide insights into Asteraceae palaeo-polyploidization history and plant inulin production.</title>
        <authorList>
            <person name="Fan W."/>
            <person name="Wang S."/>
            <person name="Wang H."/>
            <person name="Wang A."/>
            <person name="Jiang F."/>
            <person name="Liu H."/>
            <person name="Zhao H."/>
            <person name="Xu D."/>
            <person name="Zhang Y."/>
        </authorList>
    </citation>
    <scope>NUCLEOTIDE SEQUENCE [LARGE SCALE GENOMIC DNA]</scope>
    <source>
        <strain evidence="2">cv. Yunnan</strain>
    </source>
</reference>
<dbReference type="EMBL" id="CM042019">
    <property type="protein sequence ID" value="KAI3825585.1"/>
    <property type="molecule type" value="Genomic_DNA"/>
</dbReference>
<name>A0ACB9JZU4_9ASTR</name>
<evidence type="ECO:0000313" key="1">
    <source>
        <dbReference type="EMBL" id="KAI3825585.1"/>
    </source>
</evidence>
<protein>
    <submittedName>
        <fullName evidence="1">Uncharacterized protein</fullName>
    </submittedName>
</protein>
<comment type="caution">
    <text evidence="1">The sequence shown here is derived from an EMBL/GenBank/DDBJ whole genome shotgun (WGS) entry which is preliminary data.</text>
</comment>
<reference evidence="1 2" key="2">
    <citation type="journal article" date="2022" name="Mol. Ecol. Resour.">
        <title>The genomes of chicory, endive, great burdock and yacon provide insights into Asteraceae paleo-polyploidization history and plant inulin production.</title>
        <authorList>
            <person name="Fan W."/>
            <person name="Wang S."/>
            <person name="Wang H."/>
            <person name="Wang A."/>
            <person name="Jiang F."/>
            <person name="Liu H."/>
            <person name="Zhao H."/>
            <person name="Xu D."/>
            <person name="Zhang Y."/>
        </authorList>
    </citation>
    <scope>NUCLEOTIDE SEQUENCE [LARGE SCALE GENOMIC DNA]</scope>
    <source>
        <strain evidence="2">cv. Yunnan</strain>
        <tissue evidence="1">Leaves</tissue>
    </source>
</reference>
<keyword evidence="2" id="KW-1185">Reference proteome</keyword>
<gene>
    <name evidence="1" type="ORF">L1987_07076</name>
</gene>